<keyword evidence="2" id="KW-1185">Reference proteome</keyword>
<evidence type="ECO:0000313" key="1">
    <source>
        <dbReference type="EMBL" id="SFF68097.1"/>
    </source>
</evidence>
<dbReference type="EMBL" id="FOOH01000004">
    <property type="protein sequence ID" value="SFF68097.1"/>
    <property type="molecule type" value="Genomic_DNA"/>
</dbReference>
<proteinExistence type="predicted"/>
<reference evidence="2" key="1">
    <citation type="submission" date="2016-10" db="EMBL/GenBank/DDBJ databases">
        <authorList>
            <person name="Varghese N."/>
            <person name="Submissions S."/>
        </authorList>
    </citation>
    <scope>NUCLEOTIDE SEQUENCE [LARGE SCALE GENOMIC DNA]</scope>
    <source>
        <strain evidence="2">DSM 23515</strain>
    </source>
</reference>
<organism evidence="1 2">
    <name type="scientific">Salegentibacter agarivorans</name>
    <dbReference type="NCBI Taxonomy" id="345907"/>
    <lineage>
        <taxon>Bacteria</taxon>
        <taxon>Pseudomonadati</taxon>
        <taxon>Bacteroidota</taxon>
        <taxon>Flavobacteriia</taxon>
        <taxon>Flavobacteriales</taxon>
        <taxon>Flavobacteriaceae</taxon>
        <taxon>Salegentibacter</taxon>
    </lineage>
</organism>
<protein>
    <submittedName>
        <fullName evidence="1">Uncharacterized protein</fullName>
    </submittedName>
</protein>
<dbReference type="AlphaFoldDB" id="A0A1I2KSD3"/>
<name>A0A1I2KSD3_9FLAO</name>
<dbReference type="Proteomes" id="UP000199116">
    <property type="component" value="Unassembled WGS sequence"/>
</dbReference>
<gene>
    <name evidence="1" type="ORF">SAMN04488033_10452</name>
</gene>
<sequence length="44" mass="5203">MLFRKQYNEIANKMKDKLLNIVLGNNRVGVDWEKWGTGPMVFTF</sequence>
<accession>A0A1I2KSD3</accession>
<evidence type="ECO:0000313" key="2">
    <source>
        <dbReference type="Proteomes" id="UP000199116"/>
    </source>
</evidence>